<feature type="transmembrane region" description="Helical" evidence="1">
    <location>
        <begin position="126"/>
        <end position="147"/>
    </location>
</feature>
<dbReference type="EMBL" id="NBBI01000001">
    <property type="protein sequence ID" value="OWK33572.1"/>
    <property type="molecule type" value="Genomic_DNA"/>
</dbReference>
<feature type="transmembrane region" description="Helical" evidence="1">
    <location>
        <begin position="26"/>
        <end position="46"/>
    </location>
</feature>
<keyword evidence="1" id="KW-0472">Membrane</keyword>
<sequence>MNTDDLILKLSQDSRPMRPERPSARLAMGVACGAAMSAVLVILWLGPRADLAAAVHHASYWLKWGYTLSLSAAALAVTVQLARPDTGRLHGLWLPIIPVILLTCVGLIELLRTPPADWLSMWLGQSWLACPALVLLFSLPIFVGLLWSFRRLAPTRLRAAGAAAGLTAGASAASVYCLHCPEVSALFVLTWYTLGIALATLLGMLLGPRLLRW</sequence>
<feature type="transmembrane region" description="Helical" evidence="1">
    <location>
        <begin position="185"/>
        <end position="207"/>
    </location>
</feature>
<protein>
    <recommendedName>
        <fullName evidence="4">Anti-sigma-F factor NrsF</fullName>
    </recommendedName>
</protein>
<dbReference type="Proteomes" id="UP000197290">
    <property type="component" value="Unassembled WGS sequence"/>
</dbReference>
<feature type="transmembrane region" description="Helical" evidence="1">
    <location>
        <begin position="91"/>
        <end position="111"/>
    </location>
</feature>
<name>A0A245ZV14_9SPHN</name>
<keyword evidence="1" id="KW-0812">Transmembrane</keyword>
<gene>
    <name evidence="2" type="ORF">SPDO_04530</name>
</gene>
<comment type="caution">
    <text evidence="2">The sequence shown here is derived from an EMBL/GenBank/DDBJ whole genome shotgun (WGS) entry which is preliminary data.</text>
</comment>
<evidence type="ECO:0000256" key="1">
    <source>
        <dbReference type="SAM" id="Phobius"/>
    </source>
</evidence>
<dbReference type="RefSeq" id="WP_088365803.1">
    <property type="nucleotide sequence ID" value="NZ_NBBI01000001.1"/>
</dbReference>
<evidence type="ECO:0008006" key="4">
    <source>
        <dbReference type="Google" id="ProtNLM"/>
    </source>
</evidence>
<reference evidence="2 3" key="1">
    <citation type="submission" date="2017-03" db="EMBL/GenBank/DDBJ databases">
        <title>Genome sequence of Sphingomonas dokdonensis DSM 21029.</title>
        <authorList>
            <person name="Poehlein A."/>
            <person name="Wuebbeler J.H."/>
            <person name="Steinbuechel A."/>
            <person name="Daniel R."/>
        </authorList>
    </citation>
    <scope>NUCLEOTIDE SEQUENCE [LARGE SCALE GENOMIC DNA]</scope>
    <source>
        <strain evidence="2 3">DSM 21029</strain>
    </source>
</reference>
<dbReference type="AlphaFoldDB" id="A0A245ZV14"/>
<accession>A0A245ZV14</accession>
<dbReference type="Pfam" id="PF06532">
    <property type="entry name" value="NrsF"/>
    <property type="match status" value="1"/>
</dbReference>
<organism evidence="2 3">
    <name type="scientific">Sphingomonas dokdonensis</name>
    <dbReference type="NCBI Taxonomy" id="344880"/>
    <lineage>
        <taxon>Bacteria</taxon>
        <taxon>Pseudomonadati</taxon>
        <taxon>Pseudomonadota</taxon>
        <taxon>Alphaproteobacteria</taxon>
        <taxon>Sphingomonadales</taxon>
        <taxon>Sphingomonadaceae</taxon>
        <taxon>Sphingomonas</taxon>
    </lineage>
</organism>
<feature type="transmembrane region" description="Helical" evidence="1">
    <location>
        <begin position="58"/>
        <end position="79"/>
    </location>
</feature>
<dbReference type="OrthoDB" id="7764375at2"/>
<evidence type="ECO:0000313" key="2">
    <source>
        <dbReference type="EMBL" id="OWK33572.1"/>
    </source>
</evidence>
<keyword evidence="1" id="KW-1133">Transmembrane helix</keyword>
<dbReference type="InterPro" id="IPR009495">
    <property type="entry name" value="NrsF"/>
</dbReference>
<keyword evidence="3" id="KW-1185">Reference proteome</keyword>
<evidence type="ECO:0000313" key="3">
    <source>
        <dbReference type="Proteomes" id="UP000197290"/>
    </source>
</evidence>
<proteinExistence type="predicted"/>